<sequence>MHNPNRPYHRAEIDIEFNKVKAALHSEAVIRGEGVALFQDCYTGKTLRGGDLYDYEHIRSSEEVFMKYRDILTNEEIAKVVNCVDNVKVTLRSINQSKGKRRFEEWAKLTTVVNHDLCMKTALKNVERADKGIERAIKNLVKRVEI</sequence>
<dbReference type="RefSeq" id="WP_090677785.1">
    <property type="nucleotide sequence ID" value="NZ_FORU01000001.1"/>
</dbReference>
<reference evidence="2" key="1">
    <citation type="submission" date="2016-10" db="EMBL/GenBank/DDBJ databases">
        <authorList>
            <person name="Varghese N."/>
            <person name="Submissions S."/>
        </authorList>
    </citation>
    <scope>NUCLEOTIDE SEQUENCE [LARGE SCALE GENOMIC DNA]</scope>
    <source>
        <strain evidence="2">DSM 26542</strain>
    </source>
</reference>
<dbReference type="STRING" id="1150112.SAMN04487893_101378"/>
<dbReference type="AlphaFoldDB" id="A0A1I3LL03"/>
<proteinExistence type="predicted"/>
<evidence type="ECO:0000313" key="2">
    <source>
        <dbReference type="Proteomes" id="UP000243887"/>
    </source>
</evidence>
<gene>
    <name evidence="1" type="ORF">SAMN04487893_101378</name>
</gene>
<evidence type="ECO:0000313" key="1">
    <source>
        <dbReference type="EMBL" id="SFI85373.1"/>
    </source>
</evidence>
<dbReference type="Proteomes" id="UP000243887">
    <property type="component" value="Unassembled WGS sequence"/>
</dbReference>
<accession>A0A1I3LL03</accession>
<keyword evidence="2" id="KW-1185">Reference proteome</keyword>
<organism evidence="1 2">
    <name type="scientific">Myroides guanonis</name>
    <dbReference type="NCBI Taxonomy" id="1150112"/>
    <lineage>
        <taxon>Bacteria</taxon>
        <taxon>Pseudomonadati</taxon>
        <taxon>Bacteroidota</taxon>
        <taxon>Flavobacteriia</taxon>
        <taxon>Flavobacteriales</taxon>
        <taxon>Flavobacteriaceae</taxon>
        <taxon>Myroides</taxon>
    </lineage>
</organism>
<dbReference type="OrthoDB" id="824656at2"/>
<dbReference type="EMBL" id="FORU01000001">
    <property type="protein sequence ID" value="SFI85373.1"/>
    <property type="molecule type" value="Genomic_DNA"/>
</dbReference>
<protein>
    <submittedName>
        <fullName evidence="1">Uncharacterized protein</fullName>
    </submittedName>
</protein>
<name>A0A1I3LL03_9FLAO</name>